<reference evidence="2 3" key="1">
    <citation type="journal article" date="2017" name="MBio">
        <title>Type VI secretion-mediated competition in the bee gut microbiome.</title>
        <authorList>
            <person name="Steele M.I."/>
            <person name="Kwong W.K."/>
            <person name="Powell J.E."/>
            <person name="Whiteley M."/>
            <person name="Moran N.A."/>
        </authorList>
    </citation>
    <scope>NUCLEOTIDE SEQUENCE [LARGE SCALE GENOMIC DNA]</scope>
    <source>
        <strain evidence="2 3">App2-2</strain>
    </source>
</reference>
<dbReference type="PANTHER" id="PTHR47515">
    <property type="entry name" value="LOW CALCIUM RESPONSE LOCUS PROTEIN T"/>
    <property type="match status" value="1"/>
</dbReference>
<dbReference type="Pfam" id="PF13683">
    <property type="entry name" value="rve_3"/>
    <property type="match status" value="1"/>
</dbReference>
<dbReference type="GO" id="GO:0003676">
    <property type="term" value="F:nucleic acid binding"/>
    <property type="evidence" value="ECO:0007669"/>
    <property type="project" value="InterPro"/>
</dbReference>
<gene>
    <name evidence="2" type="ORF">BGI32_00310</name>
</gene>
<dbReference type="InterPro" id="IPR036397">
    <property type="entry name" value="RNaseH_sf"/>
</dbReference>
<dbReference type="PROSITE" id="PS50994">
    <property type="entry name" value="INTEGRASE"/>
    <property type="match status" value="1"/>
</dbReference>
<protein>
    <recommendedName>
        <fullName evidence="1">Integrase catalytic domain-containing protein</fullName>
    </recommendedName>
</protein>
<accession>A0A2N9WWU6</accession>
<evidence type="ECO:0000313" key="3">
    <source>
        <dbReference type="Proteomes" id="UP000231293"/>
    </source>
</evidence>
<dbReference type="EMBL" id="MDVB01000002">
    <property type="protein sequence ID" value="PIT19038.1"/>
    <property type="molecule type" value="Genomic_DNA"/>
</dbReference>
<dbReference type="PANTHER" id="PTHR47515:SF2">
    <property type="entry name" value="INTEGRASE CORE DOMAIN PROTEIN"/>
    <property type="match status" value="1"/>
</dbReference>
<evidence type="ECO:0000259" key="1">
    <source>
        <dbReference type="PROSITE" id="PS50994"/>
    </source>
</evidence>
<dbReference type="GO" id="GO:0015074">
    <property type="term" value="P:DNA integration"/>
    <property type="evidence" value="ECO:0007669"/>
    <property type="project" value="InterPro"/>
</dbReference>
<proteinExistence type="predicted"/>
<dbReference type="Gene3D" id="3.30.420.10">
    <property type="entry name" value="Ribonuclease H-like superfamily/Ribonuclease H"/>
    <property type="match status" value="1"/>
</dbReference>
<dbReference type="InterPro" id="IPR001584">
    <property type="entry name" value="Integrase_cat-core"/>
</dbReference>
<dbReference type="AlphaFoldDB" id="A0A2N9WWU6"/>
<dbReference type="InterPro" id="IPR012337">
    <property type="entry name" value="RNaseH-like_sf"/>
</dbReference>
<dbReference type="Proteomes" id="UP000231293">
    <property type="component" value="Unassembled WGS sequence"/>
</dbReference>
<dbReference type="SUPFAM" id="SSF53098">
    <property type="entry name" value="Ribonuclease H-like"/>
    <property type="match status" value="1"/>
</dbReference>
<sequence length="148" mass="17533">MSGSSRNQRRFRTFNVIDDFNREALGIDIAVSLPVGVITRYLDKLAEYHGYPLKIRVDNGPEFTGNTFINWEKSHCITIKYINSSSPYQNDYIEQFNRTYLTEVMDLYLFNNLKQARKVIEKWLTIYNTERFHEALSNVMLIEYKTLE</sequence>
<name>A0A2N9WWU6_9NEIS</name>
<feature type="domain" description="Integrase catalytic" evidence="1">
    <location>
        <begin position="1"/>
        <end position="148"/>
    </location>
</feature>
<comment type="caution">
    <text evidence="2">The sequence shown here is derived from an EMBL/GenBank/DDBJ whole genome shotgun (WGS) entry which is preliminary data.</text>
</comment>
<organism evidence="2 3">
    <name type="scientific">Snodgrassella alvi</name>
    <dbReference type="NCBI Taxonomy" id="1196083"/>
    <lineage>
        <taxon>Bacteria</taxon>
        <taxon>Pseudomonadati</taxon>
        <taxon>Pseudomonadota</taxon>
        <taxon>Betaproteobacteria</taxon>
        <taxon>Neisseriales</taxon>
        <taxon>Neisseriaceae</taxon>
        <taxon>Snodgrassella</taxon>
    </lineage>
</organism>
<evidence type="ECO:0000313" key="2">
    <source>
        <dbReference type="EMBL" id="PIT19038.1"/>
    </source>
</evidence>